<dbReference type="Gene3D" id="3.10.310.30">
    <property type="match status" value="1"/>
</dbReference>
<keyword evidence="5 9" id="KW-0269">Exonuclease</keyword>
<dbReference type="Pfam" id="PF01368">
    <property type="entry name" value="DHH"/>
    <property type="match status" value="1"/>
</dbReference>
<keyword evidence="3" id="KW-0540">Nuclease</keyword>
<comment type="similarity">
    <text evidence="1">Belongs to the RecJ family.</text>
</comment>
<dbReference type="PANTHER" id="PTHR30255:SF2">
    <property type="entry name" value="SINGLE-STRANDED-DNA-SPECIFIC EXONUCLEASE RECJ"/>
    <property type="match status" value="1"/>
</dbReference>
<dbReference type="Gene3D" id="3.90.1640.30">
    <property type="match status" value="1"/>
</dbReference>
<dbReference type="GO" id="GO:0004527">
    <property type="term" value="F:exonuclease activity"/>
    <property type="evidence" value="ECO:0007669"/>
    <property type="project" value="UniProtKB-KW"/>
</dbReference>
<evidence type="ECO:0000256" key="5">
    <source>
        <dbReference type="ARBA" id="ARBA00022839"/>
    </source>
</evidence>
<evidence type="ECO:0000259" key="6">
    <source>
        <dbReference type="Pfam" id="PF01368"/>
    </source>
</evidence>
<dbReference type="NCBIfam" id="TIGR00644">
    <property type="entry name" value="recJ"/>
    <property type="match status" value="1"/>
</dbReference>
<evidence type="ECO:0000259" key="8">
    <source>
        <dbReference type="Pfam" id="PF17768"/>
    </source>
</evidence>
<proteinExistence type="inferred from homology"/>
<dbReference type="InterPro" id="IPR004610">
    <property type="entry name" value="RecJ"/>
</dbReference>
<evidence type="ECO:0000313" key="9">
    <source>
        <dbReference type="EMBL" id="MDQ0393099.1"/>
    </source>
</evidence>
<evidence type="ECO:0000313" key="10">
    <source>
        <dbReference type="Proteomes" id="UP001237448"/>
    </source>
</evidence>
<evidence type="ECO:0000256" key="4">
    <source>
        <dbReference type="ARBA" id="ARBA00022801"/>
    </source>
</evidence>
<sequence length="604" mass="63300">MLSPATLPRFFLDVQSSFTGKAWRDRLDGKGQMLALALAQRAGLPDLLARVLAGRGVTPEEADAFLDPSIRHFMPDPSLLRDMDKAAERLADAVMAGEKVAIFGDYDVDGATSSALLAGWLAEAGATPRIHIPDRIFEGYGPNEEAIRQLRAEGAGLLVTVDCGTTSIDVLALAAAIGFETLVVDHHQAGETLPEAVAVVNPNRLDDLSGQGHLCACGVTFLLLVAANRALRRRGWWTPARPEPDLLSRLDLVALGTVADVVPLKGLNRAFVARGLAVMRLRRRAGLRALMDMARLDGPPRPYHLGFLLGPRINAGGRIGDAALGARLLVTEDDQEASAIAATLDRLNRERQAVEAGMLEEALVEAVAALGAEEKGAAIVTASANWHPGVVGLVAARLKERFGRPAFAIAFNKEGVGTGSGRSIGGVDLGRAVRLAVERGLLAKGGGHAMAAGVTLAQAELGAFRAFLEAELRHGVEAARAAAAIEIDGALAASGASIELAEMLERAGPFGQGNPEPVLALPAHRVAFADEVGGAHLRLRLKGHDGAMLDAIAFRAVGQPLGAKLLAHRGKPVHVAGSLSVDRWGGRERLQFRVLDAASADGAA</sequence>
<dbReference type="EMBL" id="JAUSVK010000001">
    <property type="protein sequence ID" value="MDQ0393099.1"/>
    <property type="molecule type" value="Genomic_DNA"/>
</dbReference>
<dbReference type="Pfam" id="PF02272">
    <property type="entry name" value="DHHA1"/>
    <property type="match status" value="1"/>
</dbReference>
<organism evidence="9 10">
    <name type="scientific">Labrys monachus</name>
    <dbReference type="NCBI Taxonomy" id="217067"/>
    <lineage>
        <taxon>Bacteria</taxon>
        <taxon>Pseudomonadati</taxon>
        <taxon>Pseudomonadota</taxon>
        <taxon>Alphaproteobacteria</taxon>
        <taxon>Hyphomicrobiales</taxon>
        <taxon>Xanthobacteraceae</taxon>
        <taxon>Labrys</taxon>
    </lineage>
</organism>
<dbReference type="Pfam" id="PF17768">
    <property type="entry name" value="RecJ_OB"/>
    <property type="match status" value="1"/>
</dbReference>
<feature type="domain" description="RecJ OB" evidence="8">
    <location>
        <begin position="487"/>
        <end position="596"/>
    </location>
</feature>
<dbReference type="SUPFAM" id="SSF64182">
    <property type="entry name" value="DHH phosphoesterases"/>
    <property type="match status" value="1"/>
</dbReference>
<dbReference type="InterPro" id="IPR038763">
    <property type="entry name" value="DHH_sf"/>
</dbReference>
<dbReference type="InterPro" id="IPR003156">
    <property type="entry name" value="DHHA1_dom"/>
</dbReference>
<gene>
    <name evidence="9" type="ORF">J3R73_002891</name>
</gene>
<accession>A0ABU0FEQ4</accession>
<comment type="caution">
    <text evidence="9">The sequence shown here is derived from an EMBL/GenBank/DDBJ whole genome shotgun (WGS) entry which is preliminary data.</text>
</comment>
<dbReference type="PANTHER" id="PTHR30255">
    <property type="entry name" value="SINGLE-STRANDED-DNA-SPECIFIC EXONUCLEASE RECJ"/>
    <property type="match status" value="1"/>
</dbReference>
<name>A0ABU0FEQ4_9HYPH</name>
<dbReference type="Proteomes" id="UP001237448">
    <property type="component" value="Unassembled WGS sequence"/>
</dbReference>
<keyword evidence="10" id="KW-1185">Reference proteome</keyword>
<dbReference type="InterPro" id="IPR041122">
    <property type="entry name" value="RecJ_OB"/>
</dbReference>
<feature type="domain" description="DHHA1" evidence="7">
    <location>
        <begin position="379"/>
        <end position="472"/>
    </location>
</feature>
<protein>
    <recommendedName>
        <fullName evidence="2">Single-stranded-DNA-specific exonuclease RecJ</fullName>
    </recommendedName>
</protein>
<evidence type="ECO:0000256" key="1">
    <source>
        <dbReference type="ARBA" id="ARBA00005915"/>
    </source>
</evidence>
<evidence type="ECO:0000256" key="3">
    <source>
        <dbReference type="ARBA" id="ARBA00022722"/>
    </source>
</evidence>
<dbReference type="InterPro" id="IPR001667">
    <property type="entry name" value="DDH_dom"/>
</dbReference>
<dbReference type="RefSeq" id="WP_307427910.1">
    <property type="nucleotide sequence ID" value="NZ_JAUSVK010000001.1"/>
</dbReference>
<reference evidence="9 10" key="1">
    <citation type="submission" date="2023-07" db="EMBL/GenBank/DDBJ databases">
        <title>Genomic Encyclopedia of Type Strains, Phase IV (KMG-IV): sequencing the most valuable type-strain genomes for metagenomic binning, comparative biology and taxonomic classification.</title>
        <authorList>
            <person name="Goeker M."/>
        </authorList>
    </citation>
    <scope>NUCLEOTIDE SEQUENCE [LARGE SCALE GENOMIC DNA]</scope>
    <source>
        <strain evidence="9 10">DSM 5896</strain>
    </source>
</reference>
<evidence type="ECO:0000259" key="7">
    <source>
        <dbReference type="Pfam" id="PF02272"/>
    </source>
</evidence>
<evidence type="ECO:0000256" key="2">
    <source>
        <dbReference type="ARBA" id="ARBA00019841"/>
    </source>
</evidence>
<keyword evidence="4 9" id="KW-0378">Hydrolase</keyword>
<dbReference type="InterPro" id="IPR051673">
    <property type="entry name" value="SSDNA_exonuclease_RecJ"/>
</dbReference>
<feature type="domain" description="DDH" evidence="6">
    <location>
        <begin position="99"/>
        <end position="232"/>
    </location>
</feature>